<organism evidence="4 7">
    <name type="scientific">Malaciobacter marinus</name>
    <dbReference type="NCBI Taxonomy" id="505249"/>
    <lineage>
        <taxon>Bacteria</taxon>
        <taxon>Pseudomonadati</taxon>
        <taxon>Campylobacterota</taxon>
        <taxon>Epsilonproteobacteria</taxon>
        <taxon>Campylobacterales</taxon>
        <taxon>Arcobacteraceae</taxon>
        <taxon>Malaciobacter</taxon>
    </lineage>
</organism>
<reference evidence="4 7" key="3">
    <citation type="submission" date="2018-08" db="EMBL/GenBank/DDBJ databases">
        <title>Complete genome of the Arcobacter marinus type strain JCM 15502.</title>
        <authorList>
            <person name="Miller W.G."/>
            <person name="Yee E."/>
            <person name="Huynh S."/>
            <person name="Parker C.T."/>
        </authorList>
    </citation>
    <scope>NUCLEOTIDE SEQUENCE [LARGE SCALE GENOMIC DNA]</scope>
    <source>
        <strain evidence="4 7">JCM 15502</strain>
    </source>
</reference>
<dbReference type="GO" id="GO:0016747">
    <property type="term" value="F:acyltransferase activity, transferring groups other than amino-acyl groups"/>
    <property type="evidence" value="ECO:0007669"/>
    <property type="project" value="InterPro"/>
</dbReference>
<feature type="domain" description="N-acetyltransferase" evidence="3">
    <location>
        <begin position="1"/>
        <end position="140"/>
    </location>
</feature>
<gene>
    <name evidence="4" type="ORF">AMRN_1717</name>
    <name evidence="5" type="ORF">CPH92_02610</name>
</gene>
<keyword evidence="2" id="KW-0012">Acyltransferase</keyword>
<dbReference type="AlphaFoldDB" id="A0A347TLH0"/>
<sequence length="141" mass="16744">MIREFKNKDMNDILDIWLSVSIKAHSFVKSSYWQSQVKNMRDIYIPSAKTFVILKDYKIVGFYSLYENTLAAIFVKNEFQGLGLGKKLLEHAKEQTDELFLTVYKKNTSSYNFYLSQGFKVIKEQIDEGSLEYEYKMRFER</sequence>
<dbReference type="InterPro" id="IPR016181">
    <property type="entry name" value="Acyl_CoA_acyltransferase"/>
</dbReference>
<dbReference type="PANTHER" id="PTHR43800:SF1">
    <property type="entry name" value="PEPTIDYL-LYSINE N-ACETYLTRANSFERASE YJAB"/>
    <property type="match status" value="1"/>
</dbReference>
<evidence type="ECO:0000259" key="3">
    <source>
        <dbReference type="PROSITE" id="PS51186"/>
    </source>
</evidence>
<evidence type="ECO:0000313" key="6">
    <source>
        <dbReference type="Proteomes" id="UP000224740"/>
    </source>
</evidence>
<evidence type="ECO:0000256" key="1">
    <source>
        <dbReference type="ARBA" id="ARBA00022679"/>
    </source>
</evidence>
<keyword evidence="1 4" id="KW-0808">Transferase</keyword>
<reference evidence="6" key="1">
    <citation type="submission" date="2017-09" db="EMBL/GenBank/DDBJ databases">
        <title>Arcobacter canalis sp. nov., a new species isolated from a water canal contaminated with urban sewage.</title>
        <authorList>
            <person name="Perez-Cataluna A."/>
            <person name="Salas-Masso N."/>
            <person name="Figueras M.J."/>
        </authorList>
    </citation>
    <scope>NUCLEOTIDE SEQUENCE [LARGE SCALE GENOMIC DNA]</scope>
    <source>
        <strain evidence="6">CECT 7727</strain>
    </source>
</reference>
<evidence type="ECO:0000313" key="7">
    <source>
        <dbReference type="Proteomes" id="UP000264693"/>
    </source>
</evidence>
<protein>
    <submittedName>
        <fullName evidence="4 5">Acetyltransferase</fullName>
    </submittedName>
</protein>
<dbReference type="EMBL" id="CP032101">
    <property type="protein sequence ID" value="AXX87448.1"/>
    <property type="molecule type" value="Genomic_DNA"/>
</dbReference>
<dbReference type="CDD" id="cd04301">
    <property type="entry name" value="NAT_SF"/>
    <property type="match status" value="1"/>
</dbReference>
<dbReference type="Pfam" id="PF13673">
    <property type="entry name" value="Acetyltransf_10"/>
    <property type="match status" value="1"/>
</dbReference>
<dbReference type="Proteomes" id="UP000264693">
    <property type="component" value="Chromosome"/>
</dbReference>
<name>A0A347TLH0_9BACT</name>
<dbReference type="PANTHER" id="PTHR43800">
    <property type="entry name" value="PEPTIDYL-LYSINE N-ACETYLTRANSFERASE YJAB"/>
    <property type="match status" value="1"/>
</dbReference>
<proteinExistence type="predicted"/>
<dbReference type="InterPro" id="IPR000182">
    <property type="entry name" value="GNAT_dom"/>
</dbReference>
<accession>A0A347TLH0</accession>
<dbReference type="KEGG" id="amar:AMRN_1717"/>
<dbReference type="NCBIfam" id="NF007853">
    <property type="entry name" value="PRK10562.1"/>
    <property type="match status" value="1"/>
</dbReference>
<dbReference type="SUPFAM" id="SSF55729">
    <property type="entry name" value="Acyl-CoA N-acyltransferases (Nat)"/>
    <property type="match status" value="1"/>
</dbReference>
<reference evidence="5" key="2">
    <citation type="submission" date="2017-09" db="EMBL/GenBank/DDBJ databases">
        <authorList>
            <person name="Perez-Cataluna A."/>
            <person name="Figueras M.J."/>
            <person name="Salas-Masso N."/>
        </authorList>
    </citation>
    <scope>NUCLEOTIDE SEQUENCE</scope>
    <source>
        <strain evidence="5">CECT 7727</strain>
    </source>
</reference>
<dbReference type="RefSeq" id="WP_099310233.1">
    <property type="nucleotide sequence ID" value="NZ_CP032101.1"/>
</dbReference>
<keyword evidence="6" id="KW-1185">Reference proteome</keyword>
<dbReference type="Proteomes" id="UP000224740">
    <property type="component" value="Unassembled WGS sequence"/>
</dbReference>
<dbReference type="PROSITE" id="PS51186">
    <property type="entry name" value="GNAT"/>
    <property type="match status" value="1"/>
</dbReference>
<dbReference type="EMBL" id="NXAO01000012">
    <property type="protein sequence ID" value="PHO16213.1"/>
    <property type="molecule type" value="Genomic_DNA"/>
</dbReference>
<evidence type="ECO:0000313" key="5">
    <source>
        <dbReference type="EMBL" id="PHO16213.1"/>
    </source>
</evidence>
<evidence type="ECO:0000313" key="4">
    <source>
        <dbReference type="EMBL" id="AXX87448.1"/>
    </source>
</evidence>
<dbReference type="Gene3D" id="3.40.630.30">
    <property type="match status" value="1"/>
</dbReference>
<evidence type="ECO:0000256" key="2">
    <source>
        <dbReference type="ARBA" id="ARBA00023315"/>
    </source>
</evidence>